<feature type="site" description="Positions MEP for the nucleophilic attack" evidence="7">
    <location>
        <position position="161"/>
    </location>
</feature>
<evidence type="ECO:0000256" key="4">
    <source>
        <dbReference type="ARBA" id="ARBA00022679"/>
    </source>
</evidence>
<comment type="similarity">
    <text evidence="3 7">Belongs to the IspD/TarI cytidylyltransferase family. IspD subfamily.</text>
</comment>
<dbReference type="FunFam" id="3.90.550.10:FF:000003">
    <property type="entry name" value="2-C-methyl-D-erythritol 4-phosphate cytidylyltransferase"/>
    <property type="match status" value="1"/>
</dbReference>
<dbReference type="InterPro" id="IPR050088">
    <property type="entry name" value="IspD/TarI_cytidylyltransf_bact"/>
</dbReference>
<accession>A0A3Q9JN15</accession>
<dbReference type="PROSITE" id="PS01295">
    <property type="entry name" value="ISPD"/>
    <property type="match status" value="1"/>
</dbReference>
<evidence type="ECO:0000256" key="1">
    <source>
        <dbReference type="ARBA" id="ARBA00001282"/>
    </source>
</evidence>
<evidence type="ECO:0000256" key="3">
    <source>
        <dbReference type="ARBA" id="ARBA00009789"/>
    </source>
</evidence>
<dbReference type="EC" id="2.7.7.60" evidence="7"/>
<dbReference type="GO" id="GO:0019288">
    <property type="term" value="P:isopentenyl diphosphate biosynthetic process, methylerythritol 4-phosphate pathway"/>
    <property type="evidence" value="ECO:0007669"/>
    <property type="project" value="UniProtKB-UniRule"/>
</dbReference>
<dbReference type="Proteomes" id="UP000273143">
    <property type="component" value="Chromosome"/>
</dbReference>
<dbReference type="UniPathway" id="UPA00056">
    <property type="reaction ID" value="UER00093"/>
</dbReference>
<dbReference type="Gene3D" id="3.90.550.10">
    <property type="entry name" value="Spore Coat Polysaccharide Biosynthesis Protein SpsA, Chain A"/>
    <property type="match status" value="1"/>
</dbReference>
<keyword evidence="5 7" id="KW-0548">Nucleotidyltransferase</keyword>
<feature type="site" description="Positions MEP for the nucleophilic attack" evidence="7">
    <location>
        <position position="217"/>
    </location>
</feature>
<keyword evidence="9" id="KW-1185">Reference proteome</keyword>
<dbReference type="NCBIfam" id="TIGR00453">
    <property type="entry name" value="ispD"/>
    <property type="match status" value="1"/>
</dbReference>
<sequence>MKNNQLPSFWVVIPAAGIGSRMRSTIPKQYFTLGNLTVLEHTLACFLDHPQLLGIVVCLSKDDQCWSELSVSKHPLIQVAEGGGERADSVLSGLMALSEQAKPDDWILVHDAARPNLTREDLDKLLFVVSKDTVGGLLATPARDTLKQIDSQGRVIKTLDRKVIWQALTPQMFHFQQLTCALQHARKMGMIITDEASAIEAMGFSPLLVEGRSDNLKITHPEDLQWLVPYLVTTK</sequence>
<dbReference type="SUPFAM" id="SSF53448">
    <property type="entry name" value="Nucleotide-diphospho-sugar transferases"/>
    <property type="match status" value="1"/>
</dbReference>
<name>A0A3Q9JN15_9GAMM</name>
<dbReference type="GO" id="GO:0050518">
    <property type="term" value="F:2-C-methyl-D-erythritol 4-phosphate cytidylyltransferase activity"/>
    <property type="evidence" value="ECO:0007669"/>
    <property type="project" value="UniProtKB-UniRule"/>
</dbReference>
<gene>
    <name evidence="7" type="primary">ispD</name>
    <name evidence="8" type="ORF">DM558_11765</name>
</gene>
<dbReference type="HAMAP" id="MF_00108">
    <property type="entry name" value="IspD"/>
    <property type="match status" value="1"/>
</dbReference>
<dbReference type="CDD" id="cd02516">
    <property type="entry name" value="CDP-ME_synthetase"/>
    <property type="match status" value="1"/>
</dbReference>
<keyword evidence="6 7" id="KW-0414">Isoprene biosynthesis</keyword>
<comment type="function">
    <text evidence="7">Catalyzes the formation of 4-diphosphocytidyl-2-C-methyl-D-erythritol from CTP and 2-C-methyl-D-erythritol 4-phosphate (MEP).</text>
</comment>
<feature type="site" description="Transition state stabilizer" evidence="7">
    <location>
        <position position="28"/>
    </location>
</feature>
<feature type="site" description="Transition state stabilizer" evidence="7">
    <location>
        <position position="21"/>
    </location>
</feature>
<dbReference type="InterPro" id="IPR018294">
    <property type="entry name" value="ISPD_synthase_CS"/>
</dbReference>
<evidence type="ECO:0000256" key="6">
    <source>
        <dbReference type="ARBA" id="ARBA00023229"/>
    </source>
</evidence>
<comment type="catalytic activity">
    <reaction evidence="1 7">
        <text>2-C-methyl-D-erythritol 4-phosphate + CTP + H(+) = 4-CDP-2-C-methyl-D-erythritol + diphosphate</text>
        <dbReference type="Rhea" id="RHEA:13429"/>
        <dbReference type="ChEBI" id="CHEBI:15378"/>
        <dbReference type="ChEBI" id="CHEBI:33019"/>
        <dbReference type="ChEBI" id="CHEBI:37563"/>
        <dbReference type="ChEBI" id="CHEBI:57823"/>
        <dbReference type="ChEBI" id="CHEBI:58262"/>
        <dbReference type="EC" id="2.7.7.60"/>
    </reaction>
</comment>
<keyword evidence="4 7" id="KW-0808">Transferase</keyword>
<dbReference type="InterPro" id="IPR034683">
    <property type="entry name" value="IspD/TarI"/>
</dbReference>
<dbReference type="InterPro" id="IPR001228">
    <property type="entry name" value="IspD"/>
</dbReference>
<evidence type="ECO:0000313" key="9">
    <source>
        <dbReference type="Proteomes" id="UP000273143"/>
    </source>
</evidence>
<dbReference type="EMBL" id="CP029822">
    <property type="protein sequence ID" value="AZS51401.1"/>
    <property type="molecule type" value="Genomic_DNA"/>
</dbReference>
<dbReference type="InterPro" id="IPR029044">
    <property type="entry name" value="Nucleotide-diphossugar_trans"/>
</dbReference>
<evidence type="ECO:0000256" key="5">
    <source>
        <dbReference type="ARBA" id="ARBA00022695"/>
    </source>
</evidence>
<proteinExistence type="inferred from homology"/>
<protein>
    <recommendedName>
        <fullName evidence="7">2-C-methyl-D-erythritol 4-phosphate cytidylyltransferase</fullName>
        <ecNumber evidence="7">2.7.7.60</ecNumber>
    </recommendedName>
    <alternativeName>
        <fullName evidence="7">4-diphosphocytidyl-2C-methyl-D-erythritol synthase</fullName>
    </alternativeName>
    <alternativeName>
        <fullName evidence="7">MEP cytidylyltransferase</fullName>
        <shortName evidence="7">MCT</shortName>
    </alternativeName>
</protein>
<dbReference type="Pfam" id="PF01128">
    <property type="entry name" value="IspD"/>
    <property type="match status" value="1"/>
</dbReference>
<organism evidence="8 9">
    <name type="scientific">Entomomonas moraniae</name>
    <dbReference type="NCBI Taxonomy" id="2213226"/>
    <lineage>
        <taxon>Bacteria</taxon>
        <taxon>Pseudomonadati</taxon>
        <taxon>Pseudomonadota</taxon>
        <taxon>Gammaproteobacteria</taxon>
        <taxon>Pseudomonadales</taxon>
        <taxon>Pseudomonadaceae</taxon>
        <taxon>Entomomonas</taxon>
    </lineage>
</organism>
<dbReference type="KEGG" id="emo:DM558_11765"/>
<dbReference type="AlphaFoldDB" id="A0A3Q9JN15"/>
<evidence type="ECO:0000256" key="2">
    <source>
        <dbReference type="ARBA" id="ARBA00004787"/>
    </source>
</evidence>
<dbReference type="PANTHER" id="PTHR32125">
    <property type="entry name" value="2-C-METHYL-D-ERYTHRITOL 4-PHOSPHATE CYTIDYLYLTRANSFERASE, CHLOROPLASTIC"/>
    <property type="match status" value="1"/>
</dbReference>
<evidence type="ECO:0000313" key="8">
    <source>
        <dbReference type="EMBL" id="AZS51401.1"/>
    </source>
</evidence>
<evidence type="ECO:0000256" key="7">
    <source>
        <dbReference type="HAMAP-Rule" id="MF_00108"/>
    </source>
</evidence>
<reference evidence="9" key="1">
    <citation type="submission" date="2018-06" db="EMBL/GenBank/DDBJ databases">
        <title>Complete genome of Pseudomonas insecticola strain QZS01.</title>
        <authorList>
            <person name="Wang J."/>
            <person name="Su Q."/>
        </authorList>
    </citation>
    <scope>NUCLEOTIDE SEQUENCE [LARGE SCALE GENOMIC DNA]</scope>
    <source>
        <strain evidence="9">QZS01</strain>
    </source>
</reference>
<dbReference type="PANTHER" id="PTHR32125:SF4">
    <property type="entry name" value="2-C-METHYL-D-ERYTHRITOL 4-PHOSPHATE CYTIDYLYLTRANSFERASE, CHLOROPLASTIC"/>
    <property type="match status" value="1"/>
</dbReference>
<comment type="pathway">
    <text evidence="2 7">Isoprenoid biosynthesis; isopentenyl diphosphate biosynthesis via DXP pathway; isopentenyl diphosphate from 1-deoxy-D-xylulose 5-phosphate: step 2/6.</text>
</comment>